<proteinExistence type="predicted"/>
<dbReference type="EMBL" id="MN738931">
    <property type="protein sequence ID" value="QHT32143.1"/>
    <property type="molecule type" value="Genomic_DNA"/>
</dbReference>
<dbReference type="AlphaFoldDB" id="A0A6C0EUF3"/>
<accession>A0A6C0EUF3</accession>
<name>A0A6C0EUF3_9ZZZZ</name>
<evidence type="ECO:0000313" key="2">
    <source>
        <dbReference type="EMBL" id="QHT32143.1"/>
    </source>
</evidence>
<evidence type="ECO:0000256" key="1">
    <source>
        <dbReference type="SAM" id="Phobius"/>
    </source>
</evidence>
<keyword evidence="1" id="KW-0812">Transmembrane</keyword>
<keyword evidence="1" id="KW-0472">Membrane</keyword>
<evidence type="ECO:0008006" key="3">
    <source>
        <dbReference type="Google" id="ProtNLM"/>
    </source>
</evidence>
<protein>
    <recommendedName>
        <fullName evidence="3">Glycosyltransferase 2-like domain-containing protein</fullName>
    </recommendedName>
</protein>
<feature type="transmembrane region" description="Helical" evidence="1">
    <location>
        <begin position="213"/>
        <end position="230"/>
    </location>
</feature>
<reference evidence="2" key="1">
    <citation type="journal article" date="2020" name="Nature">
        <title>Giant virus diversity and host interactions through global metagenomics.</title>
        <authorList>
            <person name="Schulz F."/>
            <person name="Roux S."/>
            <person name="Paez-Espino D."/>
            <person name="Jungbluth S."/>
            <person name="Walsh D.A."/>
            <person name="Denef V.J."/>
            <person name="McMahon K.D."/>
            <person name="Konstantinidis K.T."/>
            <person name="Eloe-Fadrosh E.A."/>
            <person name="Kyrpides N.C."/>
            <person name="Woyke T."/>
        </authorList>
    </citation>
    <scope>NUCLEOTIDE SEQUENCE</scope>
    <source>
        <strain evidence="2">GVMAG-M-3300009159-65</strain>
    </source>
</reference>
<keyword evidence="1" id="KW-1133">Transmembrane helix</keyword>
<organism evidence="2">
    <name type="scientific">viral metagenome</name>
    <dbReference type="NCBI Taxonomy" id="1070528"/>
    <lineage>
        <taxon>unclassified sequences</taxon>
        <taxon>metagenomes</taxon>
        <taxon>organismal metagenomes</taxon>
    </lineage>
</organism>
<feature type="transmembrane region" description="Helical" evidence="1">
    <location>
        <begin position="236"/>
        <end position="260"/>
    </location>
</feature>
<sequence>MNTKSNCYEYETYKFKNPLLDVDVTYIIHLQNNGRYDSVIEQITKYNISKKVIIVLNKGYKKCSKDPSINKPPLDLVDAYLEIFKQAKDSKYDNILILEDDFFFDDKIKDPFHQNNINEFINKNSLNYIFYLGCIPCILTPRTQYTYNGFTLGSHSVIYSKDFIKEINKNKINDWDMFLNRYYFNKYIYYTPLCFQLFPDTENSKHWGSHNTILSFLSIIAKYIIKFIGLDKNTNGYFIMYFLSKIWLLLLILIIIKCIWI</sequence>